<reference evidence="1 2" key="1">
    <citation type="submission" date="2017-01" db="EMBL/GenBank/DDBJ databases">
        <title>Novel large sulfur bacteria in the metagenomes of groundwater-fed chemosynthetic microbial mats in the Lake Huron basin.</title>
        <authorList>
            <person name="Sharrar A.M."/>
            <person name="Flood B.E."/>
            <person name="Bailey J.V."/>
            <person name="Jones D.S."/>
            <person name="Biddanda B."/>
            <person name="Ruberg S.A."/>
            <person name="Marcus D.N."/>
            <person name="Dick G.J."/>
        </authorList>
    </citation>
    <scope>NUCLEOTIDE SEQUENCE [LARGE SCALE GENOMIC DNA]</scope>
    <source>
        <strain evidence="1">A8</strain>
    </source>
</reference>
<dbReference type="Gene3D" id="3.30.2310.20">
    <property type="entry name" value="RelE-like"/>
    <property type="match status" value="1"/>
</dbReference>
<accession>A0A1Y1Q883</accession>
<evidence type="ECO:0000313" key="1">
    <source>
        <dbReference type="EMBL" id="OQW99003.1"/>
    </source>
</evidence>
<protein>
    <recommendedName>
        <fullName evidence="3">Type II toxin-antitoxin system RelE/ParE family toxin</fullName>
    </recommendedName>
</protein>
<dbReference type="AlphaFoldDB" id="A0A1Y1Q883"/>
<name>A0A1Y1Q883_9GAMM</name>
<dbReference type="Proteomes" id="UP000192491">
    <property type="component" value="Unassembled WGS sequence"/>
</dbReference>
<gene>
    <name evidence="1" type="ORF">BWK73_51265</name>
</gene>
<dbReference type="EMBL" id="MTEJ01000721">
    <property type="protein sequence ID" value="OQW99003.1"/>
    <property type="molecule type" value="Genomic_DNA"/>
</dbReference>
<proteinExistence type="predicted"/>
<evidence type="ECO:0000313" key="2">
    <source>
        <dbReference type="Proteomes" id="UP000192491"/>
    </source>
</evidence>
<organism evidence="1 2">
    <name type="scientific">Thiothrix lacustris</name>
    <dbReference type="NCBI Taxonomy" id="525917"/>
    <lineage>
        <taxon>Bacteria</taxon>
        <taxon>Pseudomonadati</taxon>
        <taxon>Pseudomonadota</taxon>
        <taxon>Gammaproteobacteria</taxon>
        <taxon>Thiotrichales</taxon>
        <taxon>Thiotrichaceae</taxon>
        <taxon>Thiothrix</taxon>
    </lineage>
</organism>
<comment type="caution">
    <text evidence="1">The sequence shown here is derived from an EMBL/GenBank/DDBJ whole genome shotgun (WGS) entry which is preliminary data.</text>
</comment>
<sequence length="96" mass="11047">MRIELHPDAETDLVDGFVFYDAQQAGLGDYFVDSLLADLESLQIYAGIHPLHFGFNRLLAKRFPFAVYYRVENEVVRVYAVLDCRRDPAVTHERLG</sequence>
<evidence type="ECO:0008006" key="3">
    <source>
        <dbReference type="Google" id="ProtNLM"/>
    </source>
</evidence>
<dbReference type="InterPro" id="IPR035093">
    <property type="entry name" value="RelE/ParE_toxin_dom_sf"/>
</dbReference>